<dbReference type="eggNOG" id="COG1017">
    <property type="taxonomic scope" value="Bacteria"/>
</dbReference>
<organism evidence="3 4">
    <name type="scientific">Hyphomonas jannaschiana VP2</name>
    <dbReference type="NCBI Taxonomy" id="1280952"/>
    <lineage>
        <taxon>Bacteria</taxon>
        <taxon>Pseudomonadati</taxon>
        <taxon>Pseudomonadota</taxon>
        <taxon>Alphaproteobacteria</taxon>
        <taxon>Hyphomonadales</taxon>
        <taxon>Hyphomonadaceae</taxon>
        <taxon>Hyphomonas</taxon>
    </lineage>
</organism>
<keyword evidence="1" id="KW-0561">Oxygen transport</keyword>
<evidence type="ECO:0000256" key="1">
    <source>
        <dbReference type="RuleBase" id="RU000356"/>
    </source>
</evidence>
<name>A0A059FKB2_9PROT</name>
<dbReference type="Proteomes" id="UP000024816">
    <property type="component" value="Unassembled WGS sequence"/>
</dbReference>
<dbReference type="InterPro" id="IPR044399">
    <property type="entry name" value="Mb-like_M"/>
</dbReference>
<dbReference type="PATRIC" id="fig|1280952.3.peg.112"/>
<dbReference type="GO" id="GO:0005344">
    <property type="term" value="F:oxygen carrier activity"/>
    <property type="evidence" value="ECO:0007669"/>
    <property type="project" value="UniProtKB-KW"/>
</dbReference>
<feature type="domain" description="Globin" evidence="2">
    <location>
        <begin position="25"/>
        <end position="124"/>
    </location>
</feature>
<sequence length="135" mass="14604">MSGHPALTDSLGLLSERAGDVTGLVYARLFAAYPELEDLFLMDTDGGVRGSMLSQAFECLMDLAEGPGTMAETVIRSERVNHDTYDVPAGMFEVFFDIIRDVTKEVAGSDWSPLMEAAWTSVLADASRLSQPLPA</sequence>
<keyword evidence="1" id="KW-0408">Iron</keyword>
<proteinExistence type="inferred from homology"/>
<dbReference type="AlphaFoldDB" id="A0A059FKB2"/>
<dbReference type="InterPro" id="IPR000971">
    <property type="entry name" value="Globin"/>
</dbReference>
<dbReference type="GO" id="GO:0020037">
    <property type="term" value="F:heme binding"/>
    <property type="evidence" value="ECO:0007669"/>
    <property type="project" value="InterPro"/>
</dbReference>
<evidence type="ECO:0000313" key="3">
    <source>
        <dbReference type="EMBL" id="KCZ90981.1"/>
    </source>
</evidence>
<gene>
    <name evidence="3" type="ORF">HJA_00545</name>
</gene>
<dbReference type="RefSeq" id="WP_035576942.1">
    <property type="nucleotide sequence ID" value="NZ_ARYJ01000001.1"/>
</dbReference>
<dbReference type="Gene3D" id="1.10.490.10">
    <property type="entry name" value="Globins"/>
    <property type="match status" value="1"/>
</dbReference>
<dbReference type="CDD" id="cd01040">
    <property type="entry name" value="Mb-like"/>
    <property type="match status" value="1"/>
</dbReference>
<dbReference type="STRING" id="1280952.HJA_00545"/>
<keyword evidence="1" id="KW-0479">Metal-binding</keyword>
<comment type="caution">
    <text evidence="3">The sequence shown here is derived from an EMBL/GenBank/DDBJ whole genome shotgun (WGS) entry which is preliminary data.</text>
</comment>
<keyword evidence="1" id="KW-0349">Heme</keyword>
<dbReference type="OrthoDB" id="7594567at2"/>
<dbReference type="InterPro" id="IPR012292">
    <property type="entry name" value="Globin/Proto"/>
</dbReference>
<comment type="similarity">
    <text evidence="1">Belongs to the globin family.</text>
</comment>
<evidence type="ECO:0000313" key="4">
    <source>
        <dbReference type="Proteomes" id="UP000024816"/>
    </source>
</evidence>
<dbReference type="EMBL" id="ARYJ01000001">
    <property type="protein sequence ID" value="KCZ90981.1"/>
    <property type="molecule type" value="Genomic_DNA"/>
</dbReference>
<evidence type="ECO:0000259" key="2">
    <source>
        <dbReference type="Pfam" id="PF00042"/>
    </source>
</evidence>
<accession>A0A059FKB2</accession>
<reference evidence="3 4" key="1">
    <citation type="journal article" date="2014" name="Antonie Van Leeuwenhoek">
        <title>Hyphomonas beringensis sp. nov. and Hyphomonas chukchiensis sp. nov., isolated from surface seawater of the Bering Sea and Chukchi Sea.</title>
        <authorList>
            <person name="Li C."/>
            <person name="Lai Q."/>
            <person name="Li G."/>
            <person name="Dong C."/>
            <person name="Wang J."/>
            <person name="Liao Y."/>
            <person name="Shao Z."/>
        </authorList>
    </citation>
    <scope>NUCLEOTIDE SEQUENCE [LARGE SCALE GENOMIC DNA]</scope>
    <source>
        <strain evidence="3 4">VP2</strain>
    </source>
</reference>
<dbReference type="GO" id="GO:0019825">
    <property type="term" value="F:oxygen binding"/>
    <property type="evidence" value="ECO:0007669"/>
    <property type="project" value="InterPro"/>
</dbReference>
<keyword evidence="4" id="KW-1185">Reference proteome</keyword>
<dbReference type="SUPFAM" id="SSF46458">
    <property type="entry name" value="Globin-like"/>
    <property type="match status" value="1"/>
</dbReference>
<dbReference type="Pfam" id="PF00042">
    <property type="entry name" value="Globin"/>
    <property type="match status" value="1"/>
</dbReference>
<dbReference type="InterPro" id="IPR009050">
    <property type="entry name" value="Globin-like_sf"/>
</dbReference>
<keyword evidence="1" id="KW-0813">Transport</keyword>
<protein>
    <recommendedName>
        <fullName evidence="2">Globin domain-containing protein</fullName>
    </recommendedName>
</protein>